<gene>
    <name evidence="2" type="ORF">A5710_22375</name>
</gene>
<reference evidence="3" key="1">
    <citation type="submission" date="2016-06" db="EMBL/GenBank/DDBJ databases">
        <authorList>
            <person name="Sutton G."/>
            <person name="Brinkac L."/>
            <person name="Sanka R."/>
            <person name="Adams M."/>
            <person name="Lau E."/>
            <person name="Sam S."/>
            <person name="Sreng N."/>
            <person name="Him V."/>
            <person name="Kerleguer A."/>
            <person name="Cheng S."/>
        </authorList>
    </citation>
    <scope>NUCLEOTIDE SEQUENCE [LARGE SCALE GENOMIC DNA]</scope>
    <source>
        <strain evidence="3">E1876</strain>
    </source>
</reference>
<dbReference type="PANTHER" id="PTHR48079:SF6">
    <property type="entry name" value="NAD(P)-BINDING DOMAIN-CONTAINING PROTEIN-RELATED"/>
    <property type="match status" value="1"/>
</dbReference>
<dbReference type="RefSeq" id="WP_064921376.1">
    <property type="nucleotide sequence ID" value="NZ_LZJK01000063.1"/>
</dbReference>
<feature type="domain" description="NAD-dependent epimerase/dehydratase" evidence="1">
    <location>
        <begin position="3"/>
        <end position="218"/>
    </location>
</feature>
<dbReference type="SUPFAM" id="SSF51735">
    <property type="entry name" value="NAD(P)-binding Rossmann-fold domains"/>
    <property type="match status" value="1"/>
</dbReference>
<dbReference type="InterPro" id="IPR001509">
    <property type="entry name" value="Epimerase_deHydtase"/>
</dbReference>
<dbReference type="InterPro" id="IPR051783">
    <property type="entry name" value="NAD(P)-dependent_oxidoreduct"/>
</dbReference>
<dbReference type="AlphaFoldDB" id="A0A1A2XTV5"/>
<sequence length="305" mass="32133">MRVFVTGGTGAIGSHTVPALIAARHEVTAMARSDAKASVLISQGAKPIRVSLFDRDALAEAFRGHDVVVNLASALPSPQRFVFKAAWAACQRIRTEGSAAVVDAALAAAVPRVVQESVAMVYRDGGDRWLDEDAAVDHYPIAAGNHAAESSARRFAETGGGSVILRFGLFYGPGAAHSEQIMGMARHHVAFQPGRRESYLSSIYLSDAASAVIAALACPAGTYNVVDDEPVTKKQHTQALAAAVGAAPWITGPGRLALLLGDRATSMTRSLRVSNARFRAIAGWAPRYPSVREGYRAMAAGTPSR</sequence>
<protein>
    <submittedName>
        <fullName evidence="2">Epimerase</fullName>
    </submittedName>
</protein>
<name>A0A1A2XTV5_MYCSD</name>
<dbReference type="EMBL" id="LZKG01000092">
    <property type="protein sequence ID" value="OBI29174.1"/>
    <property type="molecule type" value="Genomic_DNA"/>
</dbReference>
<evidence type="ECO:0000313" key="2">
    <source>
        <dbReference type="EMBL" id="OBI29174.1"/>
    </source>
</evidence>
<proteinExistence type="predicted"/>
<comment type="caution">
    <text evidence="2">The sequence shown here is derived from an EMBL/GenBank/DDBJ whole genome shotgun (WGS) entry which is preliminary data.</text>
</comment>
<dbReference type="InterPro" id="IPR036291">
    <property type="entry name" value="NAD(P)-bd_dom_sf"/>
</dbReference>
<organism evidence="2 3">
    <name type="scientific">Mycolicibacter sinensis (strain JDM601)</name>
    <name type="common">Mycobacterium sinense</name>
    <dbReference type="NCBI Taxonomy" id="875328"/>
    <lineage>
        <taxon>Bacteria</taxon>
        <taxon>Bacillati</taxon>
        <taxon>Actinomycetota</taxon>
        <taxon>Actinomycetes</taxon>
        <taxon>Mycobacteriales</taxon>
        <taxon>Mycobacteriaceae</taxon>
        <taxon>Mycolicibacter</taxon>
    </lineage>
</organism>
<dbReference type="GO" id="GO:0004029">
    <property type="term" value="F:aldehyde dehydrogenase (NAD+) activity"/>
    <property type="evidence" value="ECO:0007669"/>
    <property type="project" value="TreeGrafter"/>
</dbReference>
<evidence type="ECO:0000313" key="3">
    <source>
        <dbReference type="Proteomes" id="UP000093943"/>
    </source>
</evidence>
<evidence type="ECO:0000259" key="1">
    <source>
        <dbReference type="Pfam" id="PF01370"/>
    </source>
</evidence>
<dbReference type="Proteomes" id="UP000093943">
    <property type="component" value="Unassembled WGS sequence"/>
</dbReference>
<dbReference type="Pfam" id="PF01370">
    <property type="entry name" value="Epimerase"/>
    <property type="match status" value="1"/>
</dbReference>
<accession>A0A1A2XTV5</accession>
<dbReference type="GO" id="GO:0005737">
    <property type="term" value="C:cytoplasm"/>
    <property type="evidence" value="ECO:0007669"/>
    <property type="project" value="TreeGrafter"/>
</dbReference>
<dbReference type="OrthoDB" id="9787292at2"/>
<dbReference type="PANTHER" id="PTHR48079">
    <property type="entry name" value="PROTEIN YEEZ"/>
    <property type="match status" value="1"/>
</dbReference>
<dbReference type="Gene3D" id="3.40.50.720">
    <property type="entry name" value="NAD(P)-binding Rossmann-like Domain"/>
    <property type="match status" value="1"/>
</dbReference>